<dbReference type="RefSeq" id="WP_013047217.1">
    <property type="nucleotide sequence ID" value="NC_014010.1"/>
</dbReference>
<name>D5BPT8_PUNMI</name>
<dbReference type="InterPro" id="IPR003439">
    <property type="entry name" value="ABC_transporter-like_ATP-bd"/>
</dbReference>
<evidence type="ECO:0000313" key="6">
    <source>
        <dbReference type="Proteomes" id="UP000007460"/>
    </source>
</evidence>
<dbReference type="InterPro" id="IPR003593">
    <property type="entry name" value="AAA+_ATPase"/>
</dbReference>
<evidence type="ECO:0000256" key="1">
    <source>
        <dbReference type="ARBA" id="ARBA00022741"/>
    </source>
</evidence>
<reference evidence="5 6" key="1">
    <citation type="journal article" date="2010" name="J. Bacteriol.">
        <title>Complete genome sequence of "Candidatus Puniceispirillum marinum" IMCC1322, a representative of the SAR116 clade in the Alphaproteobacteria.</title>
        <authorList>
            <person name="Oh H.M."/>
            <person name="Kwon K.K."/>
            <person name="Kang I."/>
            <person name="Kang S.G."/>
            <person name="Lee J.H."/>
            <person name="Kim S.J."/>
            <person name="Cho J.C."/>
        </authorList>
    </citation>
    <scope>NUCLEOTIDE SEQUENCE [LARGE SCALE GENOMIC DNA]</scope>
    <source>
        <strain evidence="5 6">IMCC1322</strain>
    </source>
</reference>
<dbReference type="CDD" id="cd03221">
    <property type="entry name" value="ABCF_EF-3"/>
    <property type="match status" value="2"/>
</dbReference>
<dbReference type="GO" id="GO:0003677">
    <property type="term" value="F:DNA binding"/>
    <property type="evidence" value="ECO:0007669"/>
    <property type="project" value="InterPro"/>
</dbReference>
<feature type="domain" description="ABC transporter" evidence="4">
    <location>
        <begin position="6"/>
        <end position="219"/>
    </location>
</feature>
<dbReference type="InterPro" id="IPR027417">
    <property type="entry name" value="P-loop_NTPase"/>
</dbReference>
<keyword evidence="6" id="KW-1185">Reference proteome</keyword>
<evidence type="ECO:0000256" key="3">
    <source>
        <dbReference type="SAM" id="MobiDB-lite"/>
    </source>
</evidence>
<dbReference type="InterPro" id="IPR017871">
    <property type="entry name" value="ABC_transporter-like_CS"/>
</dbReference>
<protein>
    <submittedName>
        <fullName evidence="5">ABC transporter related protein</fullName>
    </submittedName>
</protein>
<accession>D5BPT8</accession>
<dbReference type="GO" id="GO:0005524">
    <property type="term" value="F:ATP binding"/>
    <property type="evidence" value="ECO:0007669"/>
    <property type="project" value="UniProtKB-KW"/>
</dbReference>
<dbReference type="InterPro" id="IPR037118">
    <property type="entry name" value="Val-tRNA_synth_C_sf"/>
</dbReference>
<dbReference type="SUPFAM" id="SSF52540">
    <property type="entry name" value="P-loop containing nucleoside triphosphate hydrolases"/>
    <property type="match status" value="2"/>
</dbReference>
<dbReference type="OrthoDB" id="9808609at2"/>
<dbReference type="PROSITE" id="PS00211">
    <property type="entry name" value="ABC_TRANSPORTER_1"/>
    <property type="match status" value="2"/>
</dbReference>
<organism evidence="5 6">
    <name type="scientific">Puniceispirillum marinum (strain IMCC1322)</name>
    <dbReference type="NCBI Taxonomy" id="488538"/>
    <lineage>
        <taxon>Bacteria</taxon>
        <taxon>Pseudomonadati</taxon>
        <taxon>Pseudomonadota</taxon>
        <taxon>Alphaproteobacteria</taxon>
        <taxon>Candidatus Puniceispirillales</taxon>
        <taxon>Candidatus Puniceispirillaceae</taxon>
        <taxon>Candidatus Puniceispirillum</taxon>
    </lineage>
</organism>
<proteinExistence type="predicted"/>
<dbReference type="AlphaFoldDB" id="D5BPT8"/>
<dbReference type="Gene3D" id="1.10.287.380">
    <property type="entry name" value="Valyl-tRNA synthetase, C-terminal domain"/>
    <property type="match status" value="1"/>
</dbReference>
<dbReference type="Pfam" id="PF00005">
    <property type="entry name" value="ABC_tran"/>
    <property type="match status" value="2"/>
</dbReference>
<feature type="region of interest" description="Disordered" evidence="3">
    <location>
        <begin position="522"/>
        <end position="562"/>
    </location>
</feature>
<dbReference type="PANTHER" id="PTHR42855:SF1">
    <property type="entry name" value="ABC TRANSPORTER DOMAIN-CONTAINING PROTEIN"/>
    <property type="match status" value="1"/>
</dbReference>
<feature type="domain" description="ABC transporter" evidence="4">
    <location>
        <begin position="287"/>
        <end position="531"/>
    </location>
</feature>
<dbReference type="GO" id="GO:0016887">
    <property type="term" value="F:ATP hydrolysis activity"/>
    <property type="evidence" value="ECO:0007669"/>
    <property type="project" value="InterPro"/>
</dbReference>
<dbReference type="eggNOG" id="COG0488">
    <property type="taxonomic scope" value="Bacteria"/>
</dbReference>
<dbReference type="SMART" id="SM00382">
    <property type="entry name" value="AAA"/>
    <property type="match status" value="2"/>
</dbReference>
<dbReference type="KEGG" id="apb:SAR116_2347"/>
<dbReference type="Pfam" id="PF16326">
    <property type="entry name" value="ABC_tran_CTD"/>
    <property type="match status" value="1"/>
</dbReference>
<dbReference type="PANTHER" id="PTHR42855">
    <property type="entry name" value="ABC TRANSPORTER ATP-BINDING SUBUNIT"/>
    <property type="match status" value="1"/>
</dbReference>
<feature type="compositionally biased region" description="Low complexity" evidence="3">
    <location>
        <begin position="541"/>
        <end position="551"/>
    </location>
</feature>
<dbReference type="Proteomes" id="UP000007460">
    <property type="component" value="Chromosome"/>
</dbReference>
<dbReference type="STRING" id="488538.SAR116_2347"/>
<evidence type="ECO:0000259" key="4">
    <source>
        <dbReference type="PROSITE" id="PS50893"/>
    </source>
</evidence>
<dbReference type="InterPro" id="IPR051309">
    <property type="entry name" value="ABCF_ATPase"/>
</dbReference>
<dbReference type="PROSITE" id="PS50893">
    <property type="entry name" value="ABC_TRANSPORTER_2"/>
    <property type="match status" value="2"/>
</dbReference>
<dbReference type="HOGENOM" id="CLU_000604_36_0_5"/>
<dbReference type="EMBL" id="CP001751">
    <property type="protein sequence ID" value="ADE40590.1"/>
    <property type="molecule type" value="Genomic_DNA"/>
</dbReference>
<evidence type="ECO:0000313" key="5">
    <source>
        <dbReference type="EMBL" id="ADE40590.1"/>
    </source>
</evidence>
<keyword evidence="2" id="KW-0067">ATP-binding</keyword>
<dbReference type="Gene3D" id="3.40.50.300">
    <property type="entry name" value="P-loop containing nucleotide triphosphate hydrolases"/>
    <property type="match status" value="2"/>
</dbReference>
<sequence length="635" mass="69073">MLPPLLTLANAGINLGDRWLLRGADLSLHAGDRLALVGRNGAGKSSLMKLMSGAGEMDEGSLWTAPGAEIAYLPQAPHIPPGMSLISVVTAGMETASGDKQAHKAEAILMRMGLDGTRMTDGLSGGEARRVSLARALYTEPDILLLDEPTNHMDLPTIEWMEGMLRQHKGALLVVSHDRAFLRNLGTGIVWVHEGKLRRRDGHFSEFDEWSEGILAEEAVTLHKMDRRITSETKWSREGISARRKRNQGRLRELHSLRAERAKAGGITARTVKMETGPAEGGGQLVLEAIDITASVPAPDNASTSSTQTLDENGRRILMRHFNLLIRRSDRIGIVGPNGIGKSTLVRILLGVGAPDSGRVREGFGLNHAYFDQRREALDREASPWTVLSEGGSDMIEVAGQQKHITSYLRDFMFEDVKMTQRVATLSGGEQNRLLLAKLFASPHNFLVLDEPTNDLDLETLELLQEVIADYDGTVLIVSHDRDFLDRTVTGLLAFEGDGRIVAHAGGYSDYLERRNRAIERAEARGDKSTAKSKAGKSKAAKATSASARGSDNGRAPRLSFKDKHALDTLPGEIEALDAAITKLESVLGDPGLFAKDPDRFTRTADAIASLRADKEAKEMAWLAAAEKAEQLDGG</sequence>
<evidence type="ECO:0000256" key="2">
    <source>
        <dbReference type="ARBA" id="ARBA00022840"/>
    </source>
</evidence>
<dbReference type="InterPro" id="IPR032524">
    <property type="entry name" value="ABC_tran_C"/>
</dbReference>
<gene>
    <name evidence="5" type="ordered locus">SAR116_2347</name>
</gene>
<keyword evidence="1" id="KW-0547">Nucleotide-binding</keyword>